<keyword evidence="6" id="KW-0378">Hydrolase</keyword>
<proteinExistence type="inferred from homology"/>
<keyword evidence="1 3" id="KW-0547">Nucleotide-binding</keyword>
<evidence type="ECO:0000313" key="7">
    <source>
        <dbReference type="Proteomes" id="UP000422736"/>
    </source>
</evidence>
<evidence type="ECO:0000256" key="4">
    <source>
        <dbReference type="SAM" id="MobiDB-lite"/>
    </source>
</evidence>
<dbReference type="InterPro" id="IPR027417">
    <property type="entry name" value="P-loop_NTPase"/>
</dbReference>
<dbReference type="InterPro" id="IPR041569">
    <property type="entry name" value="AAA_lid_3"/>
</dbReference>
<dbReference type="InterPro" id="IPR015415">
    <property type="entry name" value="Spast_Vps4_C"/>
</dbReference>
<name>A0ABX6EMR3_KLUMA</name>
<dbReference type="CDD" id="cd19509">
    <property type="entry name" value="RecA-like_VPS4-like"/>
    <property type="match status" value="1"/>
</dbReference>
<dbReference type="Proteomes" id="UP000422736">
    <property type="component" value="Chromosome 1"/>
</dbReference>
<dbReference type="InterPro" id="IPR003959">
    <property type="entry name" value="ATPase_AAA_core"/>
</dbReference>
<sequence length="656" mass="74336">MPDGHFTVPKNASLNQSLLLLYSIVRIQLENIKERVSNGTTTNASAEKILISVLNYLREGLKTIGKHFNIDNYNELKNTEVISKYDDVKGLDRDIKDTLMGLQSKTSQKGSDKVWMSRLKLNFKRSNKNFERERSAKEQSEDEELLRETAKILQDAEERATLQLEGEQMRIENQSKMEGKDKYPKTRTKRESVLGTQYRKSMDSELRRNVSNSSRRISLDGYKGRSGDSTVYNAPEINKAALLAWGNQISEMTPTGQSGERHGQQKKTPQLKAKPKYVYNKPTIRRPVIKTMAKSMPVSRSSYSNGVTEISVSDPDDREKSDYYSEPTSPTVDQPPIKLSPFEQRVKTAMDNMDGVDDNVCHQILNEILITDEKVFWDDISGLENAKGALKETVVYPFLRPDLFQGLRVPVSGILLFGPPGTGKTLLAKAVATESKSTFFSISASSILSKYLGESEKLVKALFYLARELAPSIIFVDEIDSLLSARTDNDNESSRRVKTEFLIHWSSLSSASTTSQLTHTKQVLVLAATNTPWDLDEAARRRFSKKIYIPLPDRDTRYYHLKRLMEYQRNDISEDQFQEITKATQGYSGSDLTSLAKDAAMEPIRDLGERLIDINLELVRPVVLQDFVNAMKKIKPSVSPDSLLRFEEWTKNYGST</sequence>
<dbReference type="InterPro" id="IPR050304">
    <property type="entry name" value="MT-severing_AAA_ATPase"/>
</dbReference>
<keyword evidence="7" id="KW-1185">Reference proteome</keyword>
<dbReference type="SMART" id="SM00382">
    <property type="entry name" value="AAA"/>
    <property type="match status" value="1"/>
</dbReference>
<dbReference type="InterPro" id="IPR003960">
    <property type="entry name" value="ATPase_AAA_CS"/>
</dbReference>
<feature type="domain" description="AAA+ ATPase" evidence="5">
    <location>
        <begin position="410"/>
        <end position="553"/>
    </location>
</feature>
<feature type="region of interest" description="Disordered" evidence="4">
    <location>
        <begin position="252"/>
        <end position="274"/>
    </location>
</feature>
<keyword evidence="2 3" id="KW-0067">ATP-binding</keyword>
<organism evidence="6 7">
    <name type="scientific">Kluyveromyces marxianus</name>
    <name type="common">Yeast</name>
    <name type="synonym">Candida kefyr</name>
    <dbReference type="NCBI Taxonomy" id="4911"/>
    <lineage>
        <taxon>Eukaryota</taxon>
        <taxon>Fungi</taxon>
        <taxon>Dikarya</taxon>
        <taxon>Ascomycota</taxon>
        <taxon>Saccharomycotina</taxon>
        <taxon>Saccharomycetes</taxon>
        <taxon>Saccharomycetales</taxon>
        <taxon>Saccharomycetaceae</taxon>
        <taxon>Kluyveromyces</taxon>
    </lineage>
</organism>
<dbReference type="Pfam" id="PF17862">
    <property type="entry name" value="AAA_lid_3"/>
    <property type="match status" value="1"/>
</dbReference>
<dbReference type="Gene3D" id="3.40.50.300">
    <property type="entry name" value="P-loop containing nucleotide triphosphate hydrolases"/>
    <property type="match status" value="1"/>
</dbReference>
<feature type="compositionally biased region" description="Polar residues" evidence="4">
    <location>
        <begin position="300"/>
        <end position="311"/>
    </location>
</feature>
<evidence type="ECO:0000256" key="3">
    <source>
        <dbReference type="RuleBase" id="RU003651"/>
    </source>
</evidence>
<protein>
    <submittedName>
        <fullName evidence="6">26S protease subunit YTA6</fullName>
    </submittedName>
</protein>
<dbReference type="SUPFAM" id="SSF52540">
    <property type="entry name" value="P-loop containing nucleoside triphosphate hydrolases"/>
    <property type="match status" value="1"/>
</dbReference>
<evidence type="ECO:0000256" key="2">
    <source>
        <dbReference type="ARBA" id="ARBA00022840"/>
    </source>
</evidence>
<feature type="region of interest" description="Disordered" evidence="4">
    <location>
        <begin position="167"/>
        <end position="192"/>
    </location>
</feature>
<comment type="similarity">
    <text evidence="3">Belongs to the AAA ATPase family.</text>
</comment>
<evidence type="ECO:0000313" key="6">
    <source>
        <dbReference type="EMBL" id="QGN13443.1"/>
    </source>
</evidence>
<dbReference type="GO" id="GO:0008233">
    <property type="term" value="F:peptidase activity"/>
    <property type="evidence" value="ECO:0007669"/>
    <property type="project" value="UniProtKB-KW"/>
</dbReference>
<dbReference type="EMBL" id="CP015054">
    <property type="protein sequence ID" value="QGN13443.1"/>
    <property type="molecule type" value="Genomic_DNA"/>
</dbReference>
<dbReference type="Pfam" id="PF00004">
    <property type="entry name" value="AAA"/>
    <property type="match status" value="1"/>
</dbReference>
<evidence type="ECO:0000256" key="1">
    <source>
        <dbReference type="ARBA" id="ARBA00022741"/>
    </source>
</evidence>
<dbReference type="PANTHER" id="PTHR23074">
    <property type="entry name" value="AAA DOMAIN-CONTAINING"/>
    <property type="match status" value="1"/>
</dbReference>
<dbReference type="PANTHER" id="PTHR23074:SF81">
    <property type="entry name" value="26S PROTEASOME SUBUNIT YTA6-RELATED"/>
    <property type="match status" value="1"/>
</dbReference>
<dbReference type="InterPro" id="IPR003593">
    <property type="entry name" value="AAA+_ATPase"/>
</dbReference>
<dbReference type="Gene3D" id="1.10.8.60">
    <property type="match status" value="1"/>
</dbReference>
<accession>A0ABX6EMR3</accession>
<gene>
    <name evidence="6" type="primary">YTA6</name>
    <name evidence="6" type="ORF">FIM1_80</name>
</gene>
<reference evidence="6 7" key="1">
    <citation type="submission" date="2016-03" db="EMBL/GenBank/DDBJ databases">
        <title>How can Kluyveromyces marxianus grow so fast - potential evolutionary course in Saccharomyces Complex revealed by comparative genomics.</title>
        <authorList>
            <person name="Mo W."/>
            <person name="Lu W."/>
            <person name="Yang X."/>
            <person name="Qi J."/>
            <person name="Lv H."/>
        </authorList>
    </citation>
    <scope>NUCLEOTIDE SEQUENCE [LARGE SCALE GENOMIC DNA]</scope>
    <source>
        <strain evidence="6 7">FIM1</strain>
    </source>
</reference>
<feature type="region of interest" description="Disordered" evidence="4">
    <location>
        <begin position="300"/>
        <end position="337"/>
    </location>
</feature>
<evidence type="ECO:0000259" key="5">
    <source>
        <dbReference type="SMART" id="SM00382"/>
    </source>
</evidence>
<keyword evidence="6" id="KW-0645">Protease</keyword>
<dbReference type="Pfam" id="PF09336">
    <property type="entry name" value="Vps4_C"/>
    <property type="match status" value="1"/>
</dbReference>
<dbReference type="PROSITE" id="PS00674">
    <property type="entry name" value="AAA"/>
    <property type="match status" value="1"/>
</dbReference>
<dbReference type="GO" id="GO:0006508">
    <property type="term" value="P:proteolysis"/>
    <property type="evidence" value="ECO:0007669"/>
    <property type="project" value="UniProtKB-KW"/>
</dbReference>